<dbReference type="EMBL" id="JBHLUX010000083">
    <property type="protein sequence ID" value="MFC0472619.1"/>
    <property type="molecule type" value="Genomic_DNA"/>
</dbReference>
<name>A0ABV6KH82_9BACI</name>
<dbReference type="RefSeq" id="WP_335963116.1">
    <property type="nucleotide sequence ID" value="NZ_JAXBLX010000042.1"/>
</dbReference>
<dbReference type="PRINTS" id="PR00455">
    <property type="entry name" value="HTHTETR"/>
</dbReference>
<dbReference type="Gene3D" id="1.10.357.10">
    <property type="entry name" value="Tetracycline Repressor, domain 2"/>
    <property type="match status" value="1"/>
</dbReference>
<dbReference type="Proteomes" id="UP001589838">
    <property type="component" value="Unassembled WGS sequence"/>
</dbReference>
<dbReference type="PROSITE" id="PS50977">
    <property type="entry name" value="HTH_TETR_2"/>
    <property type="match status" value="1"/>
</dbReference>
<evidence type="ECO:0000256" key="3">
    <source>
        <dbReference type="PROSITE-ProRule" id="PRU00335"/>
    </source>
</evidence>
<dbReference type="SUPFAM" id="SSF46689">
    <property type="entry name" value="Homeodomain-like"/>
    <property type="match status" value="1"/>
</dbReference>
<comment type="caution">
    <text evidence="5">The sequence shown here is derived from an EMBL/GenBank/DDBJ whole genome shotgun (WGS) entry which is preliminary data.</text>
</comment>
<dbReference type="PROSITE" id="PS01081">
    <property type="entry name" value="HTH_TETR_1"/>
    <property type="match status" value="1"/>
</dbReference>
<dbReference type="Pfam" id="PF00440">
    <property type="entry name" value="TetR_N"/>
    <property type="match status" value="1"/>
</dbReference>
<dbReference type="InterPro" id="IPR001647">
    <property type="entry name" value="HTH_TetR"/>
</dbReference>
<evidence type="ECO:0000256" key="2">
    <source>
        <dbReference type="ARBA" id="ARBA00023125"/>
    </source>
</evidence>
<gene>
    <name evidence="5" type="ORF">ACFFHM_19550</name>
</gene>
<dbReference type="InterPro" id="IPR050624">
    <property type="entry name" value="HTH-type_Tx_Regulator"/>
</dbReference>
<feature type="DNA-binding region" description="H-T-H motif" evidence="3">
    <location>
        <begin position="29"/>
        <end position="48"/>
    </location>
</feature>
<dbReference type="Gene3D" id="1.10.10.60">
    <property type="entry name" value="Homeodomain-like"/>
    <property type="match status" value="1"/>
</dbReference>
<dbReference type="PANTHER" id="PTHR43479:SF11">
    <property type="entry name" value="ACREF_ENVCD OPERON REPRESSOR-RELATED"/>
    <property type="match status" value="1"/>
</dbReference>
<protein>
    <submittedName>
        <fullName evidence="5">TetR/AcrR family transcriptional regulator</fullName>
    </submittedName>
</protein>
<organism evidence="5 6">
    <name type="scientific">Halalkalibacter kiskunsagensis</name>
    <dbReference type="NCBI Taxonomy" id="1548599"/>
    <lineage>
        <taxon>Bacteria</taxon>
        <taxon>Bacillati</taxon>
        <taxon>Bacillota</taxon>
        <taxon>Bacilli</taxon>
        <taxon>Bacillales</taxon>
        <taxon>Bacillaceae</taxon>
        <taxon>Halalkalibacter</taxon>
    </lineage>
</organism>
<dbReference type="InterPro" id="IPR023772">
    <property type="entry name" value="DNA-bd_HTH_TetR-type_CS"/>
</dbReference>
<reference evidence="5 6" key="1">
    <citation type="submission" date="2024-09" db="EMBL/GenBank/DDBJ databases">
        <authorList>
            <person name="Sun Q."/>
            <person name="Mori K."/>
        </authorList>
    </citation>
    <scope>NUCLEOTIDE SEQUENCE [LARGE SCALE GENOMIC DNA]</scope>
    <source>
        <strain evidence="5 6">NCAIM B.02610</strain>
    </source>
</reference>
<evidence type="ECO:0000313" key="6">
    <source>
        <dbReference type="Proteomes" id="UP001589838"/>
    </source>
</evidence>
<accession>A0ABV6KH82</accession>
<keyword evidence="6" id="KW-1185">Reference proteome</keyword>
<evidence type="ECO:0000256" key="1">
    <source>
        <dbReference type="ARBA" id="ARBA00022491"/>
    </source>
</evidence>
<sequence length="187" mass="21600">MNTRDKGKRQRLIDSAYKEFSTKGFNNTSIKDIAKNANITPGLVHYYFKNKEELLLSVQNDIQTKYHRKYGTEEISQINPTEVLLEIKSRVENDPLWYLWRYELYSLGLKGEPYQKEVMNILQNGRESLSKPLQNLINNPSKAHALASILLACFDGLALQKIIDNEFDIDKTYELLIEISNGLLEGE</sequence>
<keyword evidence="2 3" id="KW-0238">DNA-binding</keyword>
<feature type="domain" description="HTH tetR-type" evidence="4">
    <location>
        <begin position="6"/>
        <end position="66"/>
    </location>
</feature>
<evidence type="ECO:0000313" key="5">
    <source>
        <dbReference type="EMBL" id="MFC0472619.1"/>
    </source>
</evidence>
<dbReference type="InterPro" id="IPR009057">
    <property type="entry name" value="Homeodomain-like_sf"/>
</dbReference>
<dbReference type="PANTHER" id="PTHR43479">
    <property type="entry name" value="ACREF/ENVCD OPERON REPRESSOR-RELATED"/>
    <property type="match status" value="1"/>
</dbReference>
<keyword evidence="1" id="KW-0678">Repressor</keyword>
<evidence type="ECO:0000259" key="4">
    <source>
        <dbReference type="PROSITE" id="PS50977"/>
    </source>
</evidence>
<proteinExistence type="predicted"/>